<proteinExistence type="predicted"/>
<keyword evidence="3" id="KW-1185">Reference proteome</keyword>
<dbReference type="AlphaFoldDB" id="A0A918ZSX0"/>
<evidence type="ECO:0000313" key="2">
    <source>
        <dbReference type="EMBL" id="GHE66388.1"/>
    </source>
</evidence>
<dbReference type="Proteomes" id="UP000603227">
    <property type="component" value="Unassembled WGS sequence"/>
</dbReference>
<name>A0A918ZSX0_9ACTN</name>
<reference evidence="2" key="2">
    <citation type="submission" date="2020-09" db="EMBL/GenBank/DDBJ databases">
        <authorList>
            <person name="Sun Q."/>
            <person name="Zhou Y."/>
        </authorList>
    </citation>
    <scope>NUCLEOTIDE SEQUENCE</scope>
    <source>
        <strain evidence="2">CGMCC 4.7403</strain>
    </source>
</reference>
<sequence length="100" mass="10400">MTCRDRASGTSADAVPVGQVGAHSLVQGVAVKCLKDASESDRLGAAPPAEQVTAYPEGCQQRVRGPLTELGELVDALRAADGRAGTHQQDRRQRVPPAPA</sequence>
<evidence type="ECO:0000313" key="3">
    <source>
        <dbReference type="Proteomes" id="UP000603227"/>
    </source>
</evidence>
<reference evidence="2" key="1">
    <citation type="journal article" date="2014" name="Int. J. Syst. Evol. Microbiol.">
        <title>Complete genome sequence of Corynebacterium casei LMG S-19264T (=DSM 44701T), isolated from a smear-ripened cheese.</title>
        <authorList>
            <consortium name="US DOE Joint Genome Institute (JGI-PGF)"/>
            <person name="Walter F."/>
            <person name="Albersmeier A."/>
            <person name="Kalinowski J."/>
            <person name="Ruckert C."/>
        </authorList>
    </citation>
    <scope>NUCLEOTIDE SEQUENCE</scope>
    <source>
        <strain evidence="2">CGMCC 4.7403</strain>
    </source>
</reference>
<accession>A0A918ZSX0</accession>
<comment type="caution">
    <text evidence="2">The sequence shown here is derived from an EMBL/GenBank/DDBJ whole genome shotgun (WGS) entry which is preliminary data.</text>
</comment>
<organism evidence="2 3">
    <name type="scientific">Streptomyces capitiformicae</name>
    <dbReference type="NCBI Taxonomy" id="2014920"/>
    <lineage>
        <taxon>Bacteria</taxon>
        <taxon>Bacillati</taxon>
        <taxon>Actinomycetota</taxon>
        <taxon>Actinomycetes</taxon>
        <taxon>Kitasatosporales</taxon>
        <taxon>Streptomycetaceae</taxon>
        <taxon>Streptomyces</taxon>
    </lineage>
</organism>
<evidence type="ECO:0000256" key="1">
    <source>
        <dbReference type="SAM" id="MobiDB-lite"/>
    </source>
</evidence>
<feature type="region of interest" description="Disordered" evidence="1">
    <location>
        <begin position="81"/>
        <end position="100"/>
    </location>
</feature>
<gene>
    <name evidence="2" type="ORF">GCM10017771_90120</name>
</gene>
<dbReference type="EMBL" id="BNAT01000064">
    <property type="protein sequence ID" value="GHE66388.1"/>
    <property type="molecule type" value="Genomic_DNA"/>
</dbReference>
<protein>
    <submittedName>
        <fullName evidence="2">Uncharacterized protein</fullName>
    </submittedName>
</protein>